<comment type="function">
    <text evidence="7">SbcCD cleaves DNA hairpin structures. These structures can inhibit DNA replication and are intermediates in certain DNA recombination reactions. The complex acts as a 3'-&gt;5' double strand exonuclease that can open hairpins. It also has a 5' single-strand endonuclease activity.</text>
</comment>
<evidence type="ECO:0000259" key="10">
    <source>
        <dbReference type="Pfam" id="PF12320"/>
    </source>
</evidence>
<evidence type="ECO:0000313" key="12">
    <source>
        <dbReference type="Proteomes" id="UP000250006"/>
    </source>
</evidence>
<keyword evidence="12" id="KW-1185">Reference proteome</keyword>
<dbReference type="InterPro" id="IPR004593">
    <property type="entry name" value="SbcD"/>
</dbReference>
<comment type="similarity">
    <text evidence="1 7">Belongs to the SbcD family.</text>
</comment>
<dbReference type="PANTHER" id="PTHR30337:SF0">
    <property type="entry name" value="NUCLEASE SBCCD SUBUNIT D"/>
    <property type="match status" value="1"/>
</dbReference>
<gene>
    <name evidence="7 11" type="primary">sbcD</name>
    <name evidence="11" type="ORF">NCTC11535_01010</name>
</gene>
<dbReference type="RefSeq" id="WP_111836287.1">
    <property type="nucleotide sequence ID" value="NZ_UAPQ01000006.1"/>
</dbReference>
<evidence type="ECO:0000256" key="7">
    <source>
        <dbReference type="RuleBase" id="RU363069"/>
    </source>
</evidence>
<dbReference type="EMBL" id="UAPQ01000006">
    <property type="protein sequence ID" value="SPT53347.1"/>
    <property type="molecule type" value="Genomic_DNA"/>
</dbReference>
<protein>
    <recommendedName>
        <fullName evidence="3 7">Nuclease SbcCD subunit D</fullName>
    </recommendedName>
</protein>
<keyword evidence="6 7" id="KW-0269">Exonuclease</keyword>
<evidence type="ECO:0000256" key="8">
    <source>
        <dbReference type="SAM" id="MobiDB-lite"/>
    </source>
</evidence>
<dbReference type="PANTHER" id="PTHR30337">
    <property type="entry name" value="COMPONENT OF ATP-DEPENDENT DSDNA EXONUCLEASE"/>
    <property type="match status" value="1"/>
</dbReference>
<name>A0ABY1VNL8_9ACTO</name>
<dbReference type="CDD" id="cd00840">
    <property type="entry name" value="MPP_Mre11_N"/>
    <property type="match status" value="1"/>
</dbReference>
<dbReference type="Pfam" id="PF00149">
    <property type="entry name" value="Metallophos"/>
    <property type="match status" value="1"/>
</dbReference>
<sequence length="450" mass="48398">MRILHTSDWHLGRTFHGRVLDDAHAAFTEHLLELVRSEQVDAVLLSGDVYDRAVPPAQSVQLLDETLRRLTEHTRVILTPGNHDSARRLGFAAGLLREGLVIQTSTEGVDRAITLPDAHGHPAALVYALPYLDPEAARWSLPPLLAARLGEQAPEPHNQDDAACTDAPGPASRLPRSHEAVISGALRLVAADLAQQRKGASTRLPAVVMAHAFVSPTGARNNEGEAAQASESERDIKVGGVDLVPSQVFATLGGSPYAAECGGLDYVALGHLHRPQEIRLPSALREQAEAAGSALPLLRYSGSPLPFSFSEAPFPKSSVLLELGALGVSHSELIPTPQSHRVETLRGSLEELLSSRYNGLEEAWVRVELTGERVHDATARLRRRFPNLLALSRLAPQQAQRQAITITRQADPGQVGDEFLAATGGRAPTAAESNILREAYEAVRATEGVH</sequence>
<keyword evidence="4 7" id="KW-0540">Nuclease</keyword>
<feature type="region of interest" description="Disordered" evidence="8">
    <location>
        <begin position="152"/>
        <end position="175"/>
    </location>
</feature>
<comment type="subunit">
    <text evidence="2 7">Heterodimer of SbcC and SbcD.</text>
</comment>
<keyword evidence="7" id="KW-0255">Endonuclease</keyword>
<dbReference type="Gene3D" id="3.60.21.10">
    <property type="match status" value="1"/>
</dbReference>
<keyword evidence="7" id="KW-0233">DNA recombination</keyword>
<dbReference type="NCBIfam" id="TIGR00619">
    <property type="entry name" value="sbcd"/>
    <property type="match status" value="1"/>
</dbReference>
<evidence type="ECO:0000256" key="4">
    <source>
        <dbReference type="ARBA" id="ARBA00022722"/>
    </source>
</evidence>
<evidence type="ECO:0000259" key="9">
    <source>
        <dbReference type="Pfam" id="PF00149"/>
    </source>
</evidence>
<comment type="caution">
    <text evidence="11">The sequence shown here is derived from an EMBL/GenBank/DDBJ whole genome shotgun (WGS) entry which is preliminary data.</text>
</comment>
<dbReference type="InterPro" id="IPR041796">
    <property type="entry name" value="Mre11_N"/>
</dbReference>
<dbReference type="Proteomes" id="UP000250006">
    <property type="component" value="Unassembled WGS sequence"/>
</dbReference>
<keyword evidence="5 7" id="KW-0378">Hydrolase</keyword>
<feature type="domain" description="Calcineurin-like phosphoesterase" evidence="9">
    <location>
        <begin position="1"/>
        <end position="90"/>
    </location>
</feature>
<evidence type="ECO:0000256" key="6">
    <source>
        <dbReference type="ARBA" id="ARBA00022839"/>
    </source>
</evidence>
<accession>A0ABY1VNL8</accession>
<evidence type="ECO:0000313" key="11">
    <source>
        <dbReference type="EMBL" id="SPT53347.1"/>
    </source>
</evidence>
<dbReference type="InterPro" id="IPR026843">
    <property type="entry name" value="SbcD_C"/>
</dbReference>
<evidence type="ECO:0000256" key="3">
    <source>
        <dbReference type="ARBA" id="ARBA00013365"/>
    </source>
</evidence>
<evidence type="ECO:0000256" key="5">
    <source>
        <dbReference type="ARBA" id="ARBA00022801"/>
    </source>
</evidence>
<evidence type="ECO:0000256" key="1">
    <source>
        <dbReference type="ARBA" id="ARBA00010555"/>
    </source>
</evidence>
<dbReference type="Pfam" id="PF12320">
    <property type="entry name" value="SbcD_C"/>
    <property type="match status" value="1"/>
</dbReference>
<dbReference type="InterPro" id="IPR004843">
    <property type="entry name" value="Calcineurin-like_PHP"/>
</dbReference>
<dbReference type="InterPro" id="IPR029052">
    <property type="entry name" value="Metallo-depent_PP-like"/>
</dbReference>
<keyword evidence="7" id="KW-0235">DNA replication</keyword>
<dbReference type="SUPFAM" id="SSF56300">
    <property type="entry name" value="Metallo-dependent phosphatases"/>
    <property type="match status" value="1"/>
</dbReference>
<dbReference type="InterPro" id="IPR050535">
    <property type="entry name" value="DNA_Repair-Maintenance_Comp"/>
</dbReference>
<evidence type="ECO:0000256" key="2">
    <source>
        <dbReference type="ARBA" id="ARBA00011322"/>
    </source>
</evidence>
<reference evidence="11 12" key="1">
    <citation type="submission" date="2018-06" db="EMBL/GenBank/DDBJ databases">
        <authorList>
            <consortium name="Pathogen Informatics"/>
            <person name="Doyle S."/>
        </authorList>
    </citation>
    <scope>NUCLEOTIDE SEQUENCE [LARGE SCALE GENOMIC DNA]</scope>
    <source>
        <strain evidence="11 12">NCTC11535</strain>
    </source>
</reference>
<organism evidence="11 12">
    <name type="scientific">Actinomyces bovis</name>
    <dbReference type="NCBI Taxonomy" id="1658"/>
    <lineage>
        <taxon>Bacteria</taxon>
        <taxon>Bacillati</taxon>
        <taxon>Actinomycetota</taxon>
        <taxon>Actinomycetes</taxon>
        <taxon>Actinomycetales</taxon>
        <taxon>Actinomycetaceae</taxon>
        <taxon>Actinomyces</taxon>
    </lineage>
</organism>
<feature type="domain" description="Nuclease SbcCD subunit D C-terminal" evidence="10">
    <location>
        <begin position="340"/>
        <end position="422"/>
    </location>
</feature>
<proteinExistence type="inferred from homology"/>